<dbReference type="AlphaFoldDB" id="A0A832DKJ2"/>
<organism evidence="2">
    <name type="scientific">Ignavibacterium album</name>
    <dbReference type="NCBI Taxonomy" id="591197"/>
    <lineage>
        <taxon>Bacteria</taxon>
        <taxon>Pseudomonadati</taxon>
        <taxon>Ignavibacteriota</taxon>
        <taxon>Ignavibacteria</taxon>
        <taxon>Ignavibacteriales</taxon>
        <taxon>Ignavibacteriaceae</taxon>
        <taxon>Ignavibacterium</taxon>
    </lineage>
</organism>
<feature type="domain" description="DUF5655" evidence="1">
    <location>
        <begin position="222"/>
        <end position="333"/>
    </location>
</feature>
<dbReference type="InterPro" id="IPR043714">
    <property type="entry name" value="DUF5655"/>
</dbReference>
<sequence length="336" mass="39902">MKSAIYMDGNRFIETEFKTEEEFEKIVKENSKTLFGSKTIYFDLKNKIDSKALGSSIPDGFLFDFKDKDNPEFYIVEVELEKHDFYKHIFPQITKFFAFFKNSTSRNNLIEKLFHFIKSNELLEQEFKEYLGKKEIYKALKDIIENSQNILLIIDENKPELQEVFETYTDTWDKIVKVEILKQYTANKKSIFTLNPDFEDIGFIEPVSSEEVEERYSEKFHTEDVEQNISLTYEKIKSAVLKMDANIKVNPQKYYISLRKNRNFAFVKIKKKKMHIVIMLPYETGNSLIRKHKLTQLHESVQNFYNGSCFKVTLENDENLDEVLKALEEAYKQQNK</sequence>
<accession>A0A832DKJ2</accession>
<dbReference type="EMBL" id="DSVI01000008">
    <property type="protein sequence ID" value="HGT47729.1"/>
    <property type="molecule type" value="Genomic_DNA"/>
</dbReference>
<reference evidence="2" key="1">
    <citation type="journal article" date="2020" name="mSystems">
        <title>Genome- and Community-Level Interaction Insights into Carbon Utilization and Element Cycling Functions of Hydrothermarchaeota in Hydrothermal Sediment.</title>
        <authorList>
            <person name="Zhou Z."/>
            <person name="Liu Y."/>
            <person name="Xu W."/>
            <person name="Pan J."/>
            <person name="Luo Z.H."/>
            <person name="Li M."/>
        </authorList>
    </citation>
    <scope>NUCLEOTIDE SEQUENCE [LARGE SCALE GENOMIC DNA]</scope>
    <source>
        <strain evidence="2">SpSt-500</strain>
    </source>
</reference>
<comment type="caution">
    <text evidence="2">The sequence shown here is derived from an EMBL/GenBank/DDBJ whole genome shotgun (WGS) entry which is preliminary data.</text>
</comment>
<proteinExistence type="predicted"/>
<name>A0A832DKJ2_9BACT</name>
<dbReference type="Pfam" id="PF18899">
    <property type="entry name" value="DUF5655"/>
    <property type="match status" value="1"/>
</dbReference>
<evidence type="ECO:0000313" key="2">
    <source>
        <dbReference type="EMBL" id="HGT47729.1"/>
    </source>
</evidence>
<protein>
    <recommendedName>
        <fullName evidence="1">DUF5655 domain-containing protein</fullName>
    </recommendedName>
</protein>
<gene>
    <name evidence="2" type="ORF">ENS56_06820</name>
</gene>
<evidence type="ECO:0000259" key="1">
    <source>
        <dbReference type="Pfam" id="PF18899"/>
    </source>
</evidence>